<protein>
    <submittedName>
        <fullName evidence="1">Cytidylate kinase-like family protein</fullName>
    </submittedName>
</protein>
<sequence>MLPVITIARQYGSGGHEVGEKLAKKLGIPYYDKALIAMAAKKSGLSEEVFADVDEKATSSLLYSMVMGSYAFGARVPGINEMPINDKLFIIQSDIIKKAAAEGPCVIVGRCADYILRDHPNCLNVFIHADKAARIKRIVGKGLCEEKKAPDFVTKKDKQRANYYNFYSNNRWDDLKNYDITIDTSKFPVDKAVDLLIAAAKELET</sequence>
<keyword evidence="1" id="KW-0418">Kinase</keyword>
<dbReference type="GO" id="GO:0016301">
    <property type="term" value="F:kinase activity"/>
    <property type="evidence" value="ECO:0007669"/>
    <property type="project" value="UniProtKB-KW"/>
</dbReference>
<dbReference type="Gene3D" id="3.40.50.300">
    <property type="entry name" value="P-loop containing nucleotide triphosphate hydrolases"/>
    <property type="match status" value="1"/>
</dbReference>
<dbReference type="Pfam" id="PF13189">
    <property type="entry name" value="Cytidylate_kin2"/>
    <property type="match status" value="1"/>
</dbReference>
<proteinExistence type="predicted"/>
<evidence type="ECO:0000313" key="2">
    <source>
        <dbReference type="Proteomes" id="UP000823915"/>
    </source>
</evidence>
<reference evidence="1" key="1">
    <citation type="journal article" date="2021" name="PeerJ">
        <title>Extensive microbial diversity within the chicken gut microbiome revealed by metagenomics and culture.</title>
        <authorList>
            <person name="Gilroy R."/>
            <person name="Ravi A."/>
            <person name="Getino M."/>
            <person name="Pursley I."/>
            <person name="Horton D.L."/>
            <person name="Alikhan N.F."/>
            <person name="Baker D."/>
            <person name="Gharbi K."/>
            <person name="Hall N."/>
            <person name="Watson M."/>
            <person name="Adriaenssens E.M."/>
            <person name="Foster-Nyarko E."/>
            <person name="Jarju S."/>
            <person name="Secka A."/>
            <person name="Antonio M."/>
            <person name="Oren A."/>
            <person name="Chaudhuri R.R."/>
            <person name="La Ragione R."/>
            <person name="Hildebrand F."/>
            <person name="Pallen M.J."/>
        </authorList>
    </citation>
    <scope>NUCLEOTIDE SEQUENCE</scope>
    <source>
        <strain evidence="1">1282</strain>
    </source>
</reference>
<evidence type="ECO:0000313" key="1">
    <source>
        <dbReference type="EMBL" id="HIY25825.1"/>
    </source>
</evidence>
<comment type="caution">
    <text evidence="1">The sequence shown here is derived from an EMBL/GenBank/DDBJ whole genome shotgun (WGS) entry which is preliminary data.</text>
</comment>
<name>A0A9D2C0K3_9FIRM</name>
<reference evidence="1" key="2">
    <citation type="submission" date="2021-04" db="EMBL/GenBank/DDBJ databases">
        <authorList>
            <person name="Gilroy R."/>
        </authorList>
    </citation>
    <scope>NUCLEOTIDE SEQUENCE</scope>
    <source>
        <strain evidence="1">1282</strain>
    </source>
</reference>
<dbReference type="AlphaFoldDB" id="A0A9D2C0K3"/>
<dbReference type="SUPFAM" id="SSF52540">
    <property type="entry name" value="P-loop containing nucleoside triphosphate hydrolases"/>
    <property type="match status" value="1"/>
</dbReference>
<dbReference type="Proteomes" id="UP000823915">
    <property type="component" value="Unassembled WGS sequence"/>
</dbReference>
<keyword evidence="1" id="KW-0808">Transferase</keyword>
<dbReference type="EMBL" id="DXDU01000018">
    <property type="protein sequence ID" value="HIY25825.1"/>
    <property type="molecule type" value="Genomic_DNA"/>
</dbReference>
<gene>
    <name evidence="1" type="ORF">H9838_01460</name>
</gene>
<accession>A0A9D2C0K3</accession>
<organism evidence="1 2">
    <name type="scientific">Candidatus Acutalibacter pullistercoris</name>
    <dbReference type="NCBI Taxonomy" id="2838418"/>
    <lineage>
        <taxon>Bacteria</taxon>
        <taxon>Bacillati</taxon>
        <taxon>Bacillota</taxon>
        <taxon>Clostridia</taxon>
        <taxon>Eubacteriales</taxon>
        <taxon>Acutalibacteraceae</taxon>
        <taxon>Acutalibacter</taxon>
    </lineage>
</organism>
<dbReference type="InterPro" id="IPR027417">
    <property type="entry name" value="P-loop_NTPase"/>
</dbReference>